<reference evidence="2" key="1">
    <citation type="journal article" date="2019" name="Int. J. Syst. Evol. Microbiol.">
        <title>The Global Catalogue of Microorganisms (GCM) 10K type strain sequencing project: providing services to taxonomists for standard genome sequencing and annotation.</title>
        <authorList>
            <consortium name="The Broad Institute Genomics Platform"/>
            <consortium name="The Broad Institute Genome Sequencing Center for Infectious Disease"/>
            <person name="Wu L."/>
            <person name="Ma J."/>
        </authorList>
    </citation>
    <scope>NUCLEOTIDE SEQUENCE [LARGE SCALE GENOMIC DNA]</scope>
    <source>
        <strain evidence="2">JCM 17224</strain>
    </source>
</reference>
<keyword evidence="2" id="KW-1185">Reference proteome</keyword>
<evidence type="ECO:0000313" key="2">
    <source>
        <dbReference type="Proteomes" id="UP001500567"/>
    </source>
</evidence>
<protein>
    <recommendedName>
        <fullName evidence="3">DUF262 domain-containing protein</fullName>
    </recommendedName>
</protein>
<dbReference type="Proteomes" id="UP001500567">
    <property type="component" value="Unassembled WGS sequence"/>
</dbReference>
<accession>A0ABP7SJX8</accession>
<comment type="caution">
    <text evidence="1">The sequence shown here is derived from an EMBL/GenBank/DDBJ whole genome shotgun (WGS) entry which is preliminary data.</text>
</comment>
<name>A0ABP7SJX8_9BACT</name>
<evidence type="ECO:0000313" key="1">
    <source>
        <dbReference type="EMBL" id="GAA4012761.1"/>
    </source>
</evidence>
<organism evidence="1 2">
    <name type="scientific">Hymenobacter fastidiosus</name>
    <dbReference type="NCBI Taxonomy" id="486264"/>
    <lineage>
        <taxon>Bacteria</taxon>
        <taxon>Pseudomonadati</taxon>
        <taxon>Bacteroidota</taxon>
        <taxon>Cytophagia</taxon>
        <taxon>Cytophagales</taxon>
        <taxon>Hymenobacteraceae</taxon>
        <taxon>Hymenobacter</taxon>
    </lineage>
</organism>
<dbReference type="EMBL" id="BAABDJ010000033">
    <property type="protein sequence ID" value="GAA4012761.1"/>
    <property type="molecule type" value="Genomic_DNA"/>
</dbReference>
<sequence>MVIREGDYIPEAGEYVVLPKNILPKNNVTLSLRVWVSDAGKQKLVKEEAVYDEEFLHRFFNPAYTVEDRVALLDEHYGRYTRDNTAEAFLDYLEESIVARAQVLLGGKVDLEALWQGENGRLLLDWIRLQRGHVQNPIAARKGKSQSQSLNTYSQLVVVYYMHRGGVWPGTLKYSDELVHFLAGLLARTANSIAPLVHYLTEAPNQENNRVLNEKYMAQAQQFFLASGKQDLAKLVEEDLMHLK</sequence>
<evidence type="ECO:0008006" key="3">
    <source>
        <dbReference type="Google" id="ProtNLM"/>
    </source>
</evidence>
<proteinExistence type="predicted"/>
<gene>
    <name evidence="1" type="ORF">GCM10022408_26930</name>
</gene>